<gene>
    <name evidence="3" type="ORF">GCM10009810_04260</name>
</gene>
<evidence type="ECO:0000256" key="2">
    <source>
        <dbReference type="SAM" id="Phobius"/>
    </source>
</evidence>
<organism evidence="3 4">
    <name type="scientific">Nostocoides vanveenii</name>
    <dbReference type="NCBI Taxonomy" id="330835"/>
    <lineage>
        <taxon>Bacteria</taxon>
        <taxon>Bacillati</taxon>
        <taxon>Actinomycetota</taxon>
        <taxon>Actinomycetes</taxon>
        <taxon>Micrococcales</taxon>
        <taxon>Intrasporangiaceae</taxon>
        <taxon>Nostocoides</taxon>
    </lineage>
</organism>
<dbReference type="Proteomes" id="UP001501475">
    <property type="component" value="Unassembled WGS sequence"/>
</dbReference>
<keyword evidence="2" id="KW-1133">Transmembrane helix</keyword>
<feature type="region of interest" description="Disordered" evidence="1">
    <location>
        <begin position="1"/>
        <end position="38"/>
    </location>
</feature>
<evidence type="ECO:0000256" key="1">
    <source>
        <dbReference type="SAM" id="MobiDB-lite"/>
    </source>
</evidence>
<evidence type="ECO:0008006" key="5">
    <source>
        <dbReference type="Google" id="ProtNLM"/>
    </source>
</evidence>
<dbReference type="EMBL" id="BAAAPN010000011">
    <property type="protein sequence ID" value="GAA1746766.1"/>
    <property type="molecule type" value="Genomic_DNA"/>
</dbReference>
<proteinExistence type="predicted"/>
<keyword evidence="2" id="KW-0812">Transmembrane</keyword>
<evidence type="ECO:0000313" key="4">
    <source>
        <dbReference type="Proteomes" id="UP001501475"/>
    </source>
</evidence>
<protein>
    <recommendedName>
        <fullName evidence="5">Cardiolipin synthase N-terminal domain-containing protein</fullName>
    </recommendedName>
</protein>
<feature type="transmembrane region" description="Helical" evidence="2">
    <location>
        <begin position="75"/>
        <end position="98"/>
    </location>
</feature>
<keyword evidence="4" id="KW-1185">Reference proteome</keyword>
<evidence type="ECO:0000313" key="3">
    <source>
        <dbReference type="EMBL" id="GAA1746766.1"/>
    </source>
</evidence>
<feature type="compositionally biased region" description="Low complexity" evidence="1">
    <location>
        <begin position="1"/>
        <end position="11"/>
    </location>
</feature>
<accession>A0ABN2K2M0</accession>
<dbReference type="RefSeq" id="WP_344061433.1">
    <property type="nucleotide sequence ID" value="NZ_BAAAPN010000011.1"/>
</dbReference>
<keyword evidence="2" id="KW-0472">Membrane</keyword>
<feature type="transmembrane region" description="Helical" evidence="2">
    <location>
        <begin position="37"/>
        <end position="60"/>
    </location>
</feature>
<comment type="caution">
    <text evidence="3">The sequence shown here is derived from an EMBL/GenBank/DDBJ whole genome shotgun (WGS) entry which is preliminary data.</text>
</comment>
<feature type="compositionally biased region" description="Basic and acidic residues" evidence="1">
    <location>
        <begin position="24"/>
        <end position="34"/>
    </location>
</feature>
<name>A0ABN2K2M0_9MICO</name>
<sequence length="107" mass="11557">MASQRSRPSSSGHRRGSGRSSAAADRRGQVERNGPKGIPAGTVIVLLVLACIVLVEIWLLKVNWATVRASTRNTLLAVAWCLVPLIAIGLGIGSSIRYQRQQQRNGR</sequence>
<reference evidence="3 4" key="1">
    <citation type="journal article" date="2019" name="Int. J. Syst. Evol. Microbiol.">
        <title>The Global Catalogue of Microorganisms (GCM) 10K type strain sequencing project: providing services to taxonomists for standard genome sequencing and annotation.</title>
        <authorList>
            <consortium name="The Broad Institute Genomics Platform"/>
            <consortium name="The Broad Institute Genome Sequencing Center for Infectious Disease"/>
            <person name="Wu L."/>
            <person name="Ma J."/>
        </authorList>
    </citation>
    <scope>NUCLEOTIDE SEQUENCE [LARGE SCALE GENOMIC DNA]</scope>
    <source>
        <strain evidence="3 4">JCM 15591</strain>
    </source>
</reference>